<dbReference type="InterPro" id="IPR002347">
    <property type="entry name" value="SDR_fam"/>
</dbReference>
<evidence type="ECO:0000313" key="4">
    <source>
        <dbReference type="Proteomes" id="UP001610446"/>
    </source>
</evidence>
<proteinExistence type="inferred from homology"/>
<evidence type="ECO:0008006" key="5">
    <source>
        <dbReference type="Google" id="ProtNLM"/>
    </source>
</evidence>
<accession>A0ABR4K648</accession>
<dbReference type="Proteomes" id="UP001610446">
    <property type="component" value="Unassembled WGS sequence"/>
</dbReference>
<sequence>MAAQRVALILGAGPNVGASVAAALASAGYKVVVASRRGTGATTPEGYLSLQADFSKPESIPRVFDATKAAFNNAPNVVVYNAVSLTAPPDSNSALSIPVSSFEADLNVNTVSPYLAAQEAVKRWEALPGDLKKTFIYTGNGLNTAQLPNAAMLNLGVGKSASAYWLAVADINYASRGYRFFFADERTADGNFVYHDISGEAAAEFYTQLVRHEGYVPWQATFVKGKGYVKFH</sequence>
<name>A0ABR4K648_9EURO</name>
<dbReference type="Pfam" id="PF00106">
    <property type="entry name" value="adh_short"/>
    <property type="match status" value="1"/>
</dbReference>
<evidence type="ECO:0000313" key="3">
    <source>
        <dbReference type="EMBL" id="KAL2847780.1"/>
    </source>
</evidence>
<comment type="similarity">
    <text evidence="1">Belongs to the short-chain dehydrogenases/reductases (SDR) family.</text>
</comment>
<dbReference type="PANTHER" id="PTHR43669">
    <property type="entry name" value="5-KETO-D-GLUCONATE 5-REDUCTASE"/>
    <property type="match status" value="1"/>
</dbReference>
<dbReference type="EMBL" id="JBFXLU010000054">
    <property type="protein sequence ID" value="KAL2847780.1"/>
    <property type="molecule type" value="Genomic_DNA"/>
</dbReference>
<keyword evidence="2" id="KW-0560">Oxidoreductase</keyword>
<organism evidence="3 4">
    <name type="scientific">Aspergillus pseudoustus</name>
    <dbReference type="NCBI Taxonomy" id="1810923"/>
    <lineage>
        <taxon>Eukaryota</taxon>
        <taxon>Fungi</taxon>
        <taxon>Dikarya</taxon>
        <taxon>Ascomycota</taxon>
        <taxon>Pezizomycotina</taxon>
        <taxon>Eurotiomycetes</taxon>
        <taxon>Eurotiomycetidae</taxon>
        <taxon>Eurotiales</taxon>
        <taxon>Aspergillaceae</taxon>
        <taxon>Aspergillus</taxon>
        <taxon>Aspergillus subgen. Nidulantes</taxon>
    </lineage>
</organism>
<reference evidence="3 4" key="1">
    <citation type="submission" date="2024-07" db="EMBL/GenBank/DDBJ databases">
        <title>Section-level genome sequencing and comparative genomics of Aspergillus sections Usti and Cavernicolus.</title>
        <authorList>
            <consortium name="Lawrence Berkeley National Laboratory"/>
            <person name="Nybo J.L."/>
            <person name="Vesth T.C."/>
            <person name="Theobald S."/>
            <person name="Frisvad J.C."/>
            <person name="Larsen T.O."/>
            <person name="Kjaerboelling I."/>
            <person name="Rothschild-Mancinelli K."/>
            <person name="Lyhne E.K."/>
            <person name="Kogle M.E."/>
            <person name="Barry K."/>
            <person name="Clum A."/>
            <person name="Na H."/>
            <person name="Ledsgaard L."/>
            <person name="Lin J."/>
            <person name="Lipzen A."/>
            <person name="Kuo A."/>
            <person name="Riley R."/>
            <person name="Mondo S."/>
            <person name="Labutti K."/>
            <person name="Haridas S."/>
            <person name="Pangalinan J."/>
            <person name="Salamov A.A."/>
            <person name="Simmons B.A."/>
            <person name="Magnuson J.K."/>
            <person name="Chen J."/>
            <person name="Drula E."/>
            <person name="Henrissat B."/>
            <person name="Wiebenga A."/>
            <person name="Lubbers R.J."/>
            <person name="Gomes A.C."/>
            <person name="Makela M.R."/>
            <person name="Stajich J."/>
            <person name="Grigoriev I.V."/>
            <person name="Mortensen U.H."/>
            <person name="De Vries R.P."/>
            <person name="Baker S.E."/>
            <person name="Andersen M.R."/>
        </authorList>
    </citation>
    <scope>NUCLEOTIDE SEQUENCE [LARGE SCALE GENOMIC DNA]</scope>
    <source>
        <strain evidence="3 4">CBS 123904</strain>
    </source>
</reference>
<comment type="caution">
    <text evidence="3">The sequence shown here is derived from an EMBL/GenBank/DDBJ whole genome shotgun (WGS) entry which is preliminary data.</text>
</comment>
<dbReference type="SUPFAM" id="SSF51735">
    <property type="entry name" value="NAD(P)-binding Rossmann-fold domains"/>
    <property type="match status" value="1"/>
</dbReference>
<gene>
    <name evidence="3" type="ORF">BJY01DRAFT_262888</name>
</gene>
<keyword evidence="4" id="KW-1185">Reference proteome</keyword>
<protein>
    <recommendedName>
        <fullName evidence="5">NAD(P)-binding protein</fullName>
    </recommendedName>
</protein>
<dbReference type="Gene3D" id="3.40.50.720">
    <property type="entry name" value="NAD(P)-binding Rossmann-like Domain"/>
    <property type="match status" value="1"/>
</dbReference>
<dbReference type="PANTHER" id="PTHR43669:SF4">
    <property type="entry name" value="SHORT-CHAIN DEHYDROGENASE"/>
    <property type="match status" value="1"/>
</dbReference>
<evidence type="ECO:0000256" key="2">
    <source>
        <dbReference type="ARBA" id="ARBA00023002"/>
    </source>
</evidence>
<dbReference type="InterPro" id="IPR036291">
    <property type="entry name" value="NAD(P)-bd_dom_sf"/>
</dbReference>
<evidence type="ECO:0000256" key="1">
    <source>
        <dbReference type="ARBA" id="ARBA00006484"/>
    </source>
</evidence>